<evidence type="ECO:0000256" key="1">
    <source>
        <dbReference type="ARBA" id="ARBA00012417"/>
    </source>
</evidence>
<evidence type="ECO:0000313" key="10">
    <source>
        <dbReference type="Proteomes" id="UP000198889"/>
    </source>
</evidence>
<keyword evidence="6" id="KW-0239">DNA-directed DNA polymerase</keyword>
<name>A0A1G4UQG0_9HYPH</name>
<dbReference type="Pfam" id="PF14579">
    <property type="entry name" value="HHH_6"/>
    <property type="match status" value="1"/>
</dbReference>
<evidence type="ECO:0000259" key="8">
    <source>
        <dbReference type="SMART" id="SM00481"/>
    </source>
</evidence>
<dbReference type="Gene3D" id="1.10.150.870">
    <property type="match status" value="1"/>
</dbReference>
<dbReference type="SMART" id="SM00481">
    <property type="entry name" value="POLIIIAc"/>
    <property type="match status" value="1"/>
</dbReference>
<comment type="catalytic activity">
    <reaction evidence="7">
        <text>DNA(n) + a 2'-deoxyribonucleoside 5'-triphosphate = DNA(n+1) + diphosphate</text>
        <dbReference type="Rhea" id="RHEA:22508"/>
        <dbReference type="Rhea" id="RHEA-COMP:17339"/>
        <dbReference type="Rhea" id="RHEA-COMP:17340"/>
        <dbReference type="ChEBI" id="CHEBI:33019"/>
        <dbReference type="ChEBI" id="CHEBI:61560"/>
        <dbReference type="ChEBI" id="CHEBI:173112"/>
        <dbReference type="EC" id="2.7.7.7"/>
    </reaction>
</comment>
<dbReference type="InterPro" id="IPR036895">
    <property type="entry name" value="Uracil-DNA_glycosylase-like_sf"/>
</dbReference>
<dbReference type="InterPro" id="IPR003141">
    <property type="entry name" value="Pol/His_phosphatase_N"/>
</dbReference>
<dbReference type="Gene3D" id="3.40.470.10">
    <property type="entry name" value="Uracil-DNA glycosylase-like domain"/>
    <property type="match status" value="1"/>
</dbReference>
<dbReference type="GO" id="GO:0003887">
    <property type="term" value="F:DNA-directed DNA polymerase activity"/>
    <property type="evidence" value="ECO:0007669"/>
    <property type="project" value="UniProtKB-KW"/>
</dbReference>
<dbReference type="InterPro" id="IPR041931">
    <property type="entry name" value="DNA_pol3_alpha_thumb_dom"/>
</dbReference>
<dbReference type="Pfam" id="PF03167">
    <property type="entry name" value="UDG"/>
    <property type="match status" value="1"/>
</dbReference>
<protein>
    <recommendedName>
        <fullName evidence="2">DNA polymerase III subunit alpha</fullName>
        <ecNumber evidence="1">2.7.7.7</ecNumber>
    </recommendedName>
</protein>
<evidence type="ECO:0000256" key="4">
    <source>
        <dbReference type="ARBA" id="ARBA00022695"/>
    </source>
</evidence>
<evidence type="ECO:0000256" key="7">
    <source>
        <dbReference type="ARBA" id="ARBA00049244"/>
    </source>
</evidence>
<dbReference type="Gene3D" id="1.10.10.1600">
    <property type="entry name" value="Bacterial DNA polymerase III alpha subunit, thumb domain"/>
    <property type="match status" value="1"/>
</dbReference>
<dbReference type="Gene3D" id="3.20.20.140">
    <property type="entry name" value="Metal-dependent hydrolases"/>
    <property type="match status" value="1"/>
</dbReference>
<dbReference type="SUPFAM" id="SSF52141">
    <property type="entry name" value="Uracil-DNA glycosylase-like"/>
    <property type="match status" value="1"/>
</dbReference>
<keyword evidence="3" id="KW-0808">Transferase</keyword>
<dbReference type="GO" id="GO:0008408">
    <property type="term" value="F:3'-5' exonuclease activity"/>
    <property type="evidence" value="ECO:0007669"/>
    <property type="project" value="InterPro"/>
</dbReference>
<evidence type="ECO:0000256" key="6">
    <source>
        <dbReference type="ARBA" id="ARBA00022932"/>
    </source>
</evidence>
<dbReference type="PANTHER" id="PTHR32294">
    <property type="entry name" value="DNA POLYMERASE III SUBUNIT ALPHA"/>
    <property type="match status" value="1"/>
</dbReference>
<accession>A0A1G4UQG0</accession>
<gene>
    <name evidence="9" type="ORF">SAMN05660859_0115</name>
</gene>
<evidence type="ECO:0000256" key="3">
    <source>
        <dbReference type="ARBA" id="ARBA00022679"/>
    </source>
</evidence>
<evidence type="ECO:0000256" key="2">
    <source>
        <dbReference type="ARBA" id="ARBA00019114"/>
    </source>
</evidence>
<reference evidence="10" key="1">
    <citation type="submission" date="2016-10" db="EMBL/GenBank/DDBJ databases">
        <authorList>
            <person name="Varghese N."/>
            <person name="Submissions S."/>
        </authorList>
    </citation>
    <scope>NUCLEOTIDE SEQUENCE [LARGE SCALE GENOMIC DNA]</scope>
    <source>
        <strain evidence="10">CGMCC 1.1761</strain>
    </source>
</reference>
<feature type="domain" description="Polymerase/histidinol phosphatase N-terminal" evidence="8">
    <location>
        <begin position="3"/>
        <end position="70"/>
    </location>
</feature>
<organism evidence="9 10">
    <name type="scientific">Ancylobacter rudongensis</name>
    <dbReference type="NCBI Taxonomy" id="177413"/>
    <lineage>
        <taxon>Bacteria</taxon>
        <taxon>Pseudomonadati</taxon>
        <taxon>Pseudomonadota</taxon>
        <taxon>Alphaproteobacteria</taxon>
        <taxon>Hyphomicrobiales</taxon>
        <taxon>Xanthobacteraceae</taxon>
        <taxon>Ancylobacter</taxon>
    </lineage>
</organism>
<keyword evidence="4" id="KW-0548">Nucleotidyltransferase</keyword>
<dbReference type="InterPro" id="IPR011708">
    <property type="entry name" value="DNA_pol3_alpha_NTPase_dom"/>
</dbReference>
<dbReference type="InterPro" id="IPR029460">
    <property type="entry name" value="DNAPol_HHH"/>
</dbReference>
<keyword evidence="5" id="KW-0235">DNA replication</keyword>
<dbReference type="STRING" id="177413.SAMN05660859_0115"/>
<evidence type="ECO:0000256" key="5">
    <source>
        <dbReference type="ARBA" id="ARBA00022705"/>
    </source>
</evidence>
<dbReference type="RefSeq" id="WP_162841853.1">
    <property type="nucleotide sequence ID" value="NZ_FMTP01000010.1"/>
</dbReference>
<dbReference type="EMBL" id="FMTP01000010">
    <property type="protein sequence ID" value="SCW95777.1"/>
    <property type="molecule type" value="Genomic_DNA"/>
</dbReference>
<dbReference type="Pfam" id="PF17657">
    <property type="entry name" value="DNA_pol3_finger"/>
    <property type="match status" value="1"/>
</dbReference>
<dbReference type="InterPro" id="IPR040982">
    <property type="entry name" value="DNA_pol3_finger"/>
</dbReference>
<sequence length="1120" mass="123936">MHSILAARTDFSVGESILGTERLVELAVEAGQKAVAMTDTMSVTGMVDFTKRTKAAGLKPIIGTRLRLMDDPAWRPGTGEKKKDMPPSYFLTVYARTEAGMKGIFRLLTLANSEDRFYYEPKLGFDDLRKELRDRLTPDDLAIVLGDAHSVLTHPDAGVIIEDLKAVCADVYAPLIPVDTPYFGRLNQLALEAFGTHQIEPIVIRPAFYGQGEADAQEIMSAITANNKVTDPWHRSTFNRDFHVVGEAALGAEAMKAAKHLLRRGVPAVGPAISRGLRNTDRLVASISYEWTKAEPSLPKMAADEFAVVVEECKKGFKERFAAPVFGHQPSAKELTEIYHPRLVYELETLKRLNFSGYFLLVQDVVQFAKRSGILVGPGRGSVGGSLVAYLMGITECDPLRFGLLFERFINPDRIDLPDADLDFMSERRHEVVEYLVAKYGRDRVAGVSNFGTLAAASAIRDVSRVTGIPEKDYSVSKFVPKLHGANVPLPKCREQVGEIDSFANQYAPLWPIMERLEGTIRNFSQHAAGIVVGGVDLVERAVVERRKEESVVCWDKRIVEDQGLIKMDILGLRTLDLVSQALAYIKERTGKTVDLHRIPLDHPDVLANFAKGNTTGIFQFESGGMRRLLKELGSDGCITFDDITAATALYRPGPMESGMMDSFYKRKQGLEHIDYDHSLMEPVLRETFGVIVYQEQVMKISQVIAGYSGADADKLRKIMGKKLPEEMRKERQKFVDGCVATIGCAEDWAGRLFDKIEGFAGYGFNKSHSVEYTLISYQSMWLKTFHSVEFYAAGLTLMDEDKLPALLRDAAQGGVKVTTPDINISTNRFEIITDTSLAMPFQRIKGLSEKTTNAILEARAAGPFVSKEDFLARVEKRRCNVSHQAKLDQVGAFARIEPSQPAADDPSRIRDQIELLPGLITANVPVQRDMHTDKVTKAAIGELVDEYRAQFGPGAEVVDGMPVKPSFGRTARFMLVMDAPNGEEEGVGMMGFTRSSAPIIDALAVVGLDRADAYWTSVIKRPKRGKQISQEEASAYSPYLQREIEILKPPVIVLCGSQAVRLFLPDFKGKASDAAGKVVYSKEFEANLVIGFSPGEIYYDEDKQSNMNDVFAAVADLLS</sequence>
<dbReference type="PANTHER" id="PTHR32294:SF0">
    <property type="entry name" value="DNA POLYMERASE III SUBUNIT ALPHA"/>
    <property type="match status" value="1"/>
</dbReference>
<dbReference type="Proteomes" id="UP000198889">
    <property type="component" value="Unassembled WGS sequence"/>
</dbReference>
<evidence type="ECO:0000313" key="9">
    <source>
        <dbReference type="EMBL" id="SCW95777.1"/>
    </source>
</evidence>
<dbReference type="SUPFAM" id="SSF160975">
    <property type="entry name" value="AF1531-like"/>
    <property type="match status" value="1"/>
</dbReference>
<dbReference type="InterPro" id="IPR004805">
    <property type="entry name" value="DnaE2/DnaE/PolC"/>
</dbReference>
<dbReference type="InterPro" id="IPR004013">
    <property type="entry name" value="PHP_dom"/>
</dbReference>
<dbReference type="Pfam" id="PF07733">
    <property type="entry name" value="DNA_pol3_alpha"/>
    <property type="match status" value="1"/>
</dbReference>
<dbReference type="Pfam" id="PF02811">
    <property type="entry name" value="PHP"/>
    <property type="match status" value="1"/>
</dbReference>
<dbReference type="InterPro" id="IPR005122">
    <property type="entry name" value="Uracil-DNA_glycosylase-like"/>
</dbReference>
<dbReference type="NCBIfam" id="TIGR00594">
    <property type="entry name" value="polc"/>
    <property type="match status" value="1"/>
</dbReference>
<keyword evidence="10" id="KW-1185">Reference proteome</keyword>
<proteinExistence type="predicted"/>
<dbReference type="GO" id="GO:0006260">
    <property type="term" value="P:DNA replication"/>
    <property type="evidence" value="ECO:0007669"/>
    <property type="project" value="UniProtKB-KW"/>
</dbReference>
<dbReference type="AlphaFoldDB" id="A0A1G4UQG0"/>
<dbReference type="EC" id="2.7.7.7" evidence="1"/>